<reference evidence="2" key="1">
    <citation type="journal article" date="2021" name="Open Biol.">
        <title>Shared evolutionary footprints suggest mitochondrial oxidative damage underlies multiple complex I losses in fungi.</title>
        <authorList>
            <person name="Schikora-Tamarit M.A."/>
            <person name="Marcet-Houben M."/>
            <person name="Nosek J."/>
            <person name="Gabaldon T."/>
        </authorList>
    </citation>
    <scope>NUCLEOTIDE SEQUENCE</scope>
    <source>
        <strain evidence="2">NCAIM Y.01608</strain>
    </source>
</reference>
<dbReference type="AlphaFoldDB" id="A0A9P8TGG2"/>
<sequence>MGAPSNLTFTLNKSTLSRLMAAVCATISVMSWLVKQFRASLFFGSASKFASHLERLLRLNGASLDSSCCPSLACNFNRSSSSSLALLTGVNFGSTILDAWEPILI</sequence>
<keyword evidence="1" id="KW-0812">Transmembrane</keyword>
<proteinExistence type="predicted"/>
<keyword evidence="1" id="KW-0472">Membrane</keyword>
<evidence type="ECO:0000313" key="2">
    <source>
        <dbReference type="EMBL" id="KAH3677481.1"/>
    </source>
</evidence>
<feature type="transmembrane region" description="Helical" evidence="1">
    <location>
        <begin position="15"/>
        <end position="34"/>
    </location>
</feature>
<dbReference type="Proteomes" id="UP000788993">
    <property type="component" value="Unassembled WGS sequence"/>
</dbReference>
<comment type="caution">
    <text evidence="2">The sequence shown here is derived from an EMBL/GenBank/DDBJ whole genome shotgun (WGS) entry which is preliminary data.</text>
</comment>
<evidence type="ECO:0000313" key="3">
    <source>
        <dbReference type="Proteomes" id="UP000788993"/>
    </source>
</evidence>
<evidence type="ECO:0000256" key="1">
    <source>
        <dbReference type="SAM" id="Phobius"/>
    </source>
</evidence>
<reference evidence="2" key="2">
    <citation type="submission" date="2021-01" db="EMBL/GenBank/DDBJ databases">
        <authorList>
            <person name="Schikora-Tamarit M.A."/>
        </authorList>
    </citation>
    <scope>NUCLEOTIDE SEQUENCE</scope>
    <source>
        <strain evidence="2">NCAIM Y.01608</strain>
    </source>
</reference>
<organism evidence="2 3">
    <name type="scientific">Ogataea polymorpha</name>
    <dbReference type="NCBI Taxonomy" id="460523"/>
    <lineage>
        <taxon>Eukaryota</taxon>
        <taxon>Fungi</taxon>
        <taxon>Dikarya</taxon>
        <taxon>Ascomycota</taxon>
        <taxon>Saccharomycotina</taxon>
        <taxon>Pichiomycetes</taxon>
        <taxon>Pichiales</taxon>
        <taxon>Pichiaceae</taxon>
        <taxon>Ogataea</taxon>
    </lineage>
</organism>
<accession>A0A9P8TGG2</accession>
<keyword evidence="3" id="KW-1185">Reference proteome</keyword>
<gene>
    <name evidence="2" type="ORF">OGATHE_000955</name>
</gene>
<name>A0A9P8TGG2_9ASCO</name>
<dbReference type="EMBL" id="JAEUBD010000108">
    <property type="protein sequence ID" value="KAH3677481.1"/>
    <property type="molecule type" value="Genomic_DNA"/>
</dbReference>
<keyword evidence="1" id="KW-1133">Transmembrane helix</keyword>
<protein>
    <submittedName>
        <fullName evidence="2">Uncharacterized protein</fullName>
    </submittedName>
</protein>